<keyword evidence="2" id="KW-1185">Reference proteome</keyword>
<accession>A0ACB5TU12</accession>
<protein>
    <submittedName>
        <fullName evidence="1">Unnamed protein product</fullName>
    </submittedName>
</protein>
<sequence length="103" mass="10761">MVVDLENGEVGLASSADVQFDEDNASGNFTEIVDSIPGVQAPGYDSGLDYTQLTVTANITESSSSSGSSSSSDSGVSLNTQKSKKTAKNGKSAKQSRYRLHHD</sequence>
<comment type="caution">
    <text evidence="1">The sequence shown here is derived from an EMBL/GenBank/DDBJ whole genome shotgun (WGS) entry which is preliminary data.</text>
</comment>
<evidence type="ECO:0000313" key="1">
    <source>
        <dbReference type="EMBL" id="GME94902.1"/>
    </source>
</evidence>
<dbReference type="Proteomes" id="UP001165064">
    <property type="component" value="Unassembled WGS sequence"/>
</dbReference>
<evidence type="ECO:0000313" key="2">
    <source>
        <dbReference type="Proteomes" id="UP001165064"/>
    </source>
</evidence>
<organism evidence="1 2">
    <name type="scientific">Ambrosiozyma monospora</name>
    <name type="common">Yeast</name>
    <name type="synonym">Endomycopsis monosporus</name>
    <dbReference type="NCBI Taxonomy" id="43982"/>
    <lineage>
        <taxon>Eukaryota</taxon>
        <taxon>Fungi</taxon>
        <taxon>Dikarya</taxon>
        <taxon>Ascomycota</taxon>
        <taxon>Saccharomycotina</taxon>
        <taxon>Pichiomycetes</taxon>
        <taxon>Pichiales</taxon>
        <taxon>Pichiaceae</taxon>
        <taxon>Ambrosiozyma</taxon>
    </lineage>
</organism>
<gene>
    <name evidence="1" type="ORF">Amon02_000967200</name>
</gene>
<proteinExistence type="predicted"/>
<dbReference type="EMBL" id="BSXS01009202">
    <property type="protein sequence ID" value="GME94902.1"/>
    <property type="molecule type" value="Genomic_DNA"/>
</dbReference>
<reference evidence="1" key="1">
    <citation type="submission" date="2023-04" db="EMBL/GenBank/DDBJ databases">
        <title>Ambrosiozyma monospora NBRC 10751.</title>
        <authorList>
            <person name="Ichikawa N."/>
            <person name="Sato H."/>
            <person name="Tonouchi N."/>
        </authorList>
    </citation>
    <scope>NUCLEOTIDE SEQUENCE</scope>
    <source>
        <strain evidence="1">NBRC 10751</strain>
    </source>
</reference>
<name>A0ACB5TU12_AMBMO</name>